<dbReference type="InterPro" id="IPR000210">
    <property type="entry name" value="BTB/POZ_dom"/>
</dbReference>
<reference evidence="2" key="1">
    <citation type="submission" date="2021-06" db="EMBL/GenBank/DDBJ databases">
        <authorList>
            <person name="Kallberg Y."/>
            <person name="Tangrot J."/>
            <person name="Rosling A."/>
        </authorList>
    </citation>
    <scope>NUCLEOTIDE SEQUENCE</scope>
    <source>
        <strain evidence="2">FL130A</strain>
    </source>
</reference>
<dbReference type="PANTHER" id="PTHR24413">
    <property type="entry name" value="SPECKLE-TYPE POZ PROTEIN"/>
    <property type="match status" value="1"/>
</dbReference>
<protein>
    <submittedName>
        <fullName evidence="2">703_t:CDS:1</fullName>
    </submittedName>
</protein>
<gene>
    <name evidence="2" type="ORF">ALEPTO_LOCUS8796</name>
</gene>
<evidence type="ECO:0000313" key="2">
    <source>
        <dbReference type="EMBL" id="CAG8616902.1"/>
    </source>
</evidence>
<accession>A0A9N9CUW4</accession>
<keyword evidence="3" id="KW-1185">Reference proteome</keyword>
<dbReference type="Proteomes" id="UP000789508">
    <property type="component" value="Unassembled WGS sequence"/>
</dbReference>
<dbReference type="EMBL" id="CAJVPS010005616">
    <property type="protein sequence ID" value="CAG8616902.1"/>
    <property type="molecule type" value="Genomic_DNA"/>
</dbReference>
<dbReference type="SUPFAM" id="SSF54695">
    <property type="entry name" value="POZ domain"/>
    <property type="match status" value="1"/>
</dbReference>
<dbReference type="InterPro" id="IPR011333">
    <property type="entry name" value="SKP1/BTB/POZ_sf"/>
</dbReference>
<name>A0A9N9CUW4_9GLOM</name>
<comment type="caution">
    <text evidence="2">The sequence shown here is derived from an EMBL/GenBank/DDBJ whole genome shotgun (WGS) entry which is preliminary data.</text>
</comment>
<dbReference type="SMART" id="SM00225">
    <property type="entry name" value="BTB"/>
    <property type="match status" value="1"/>
</dbReference>
<evidence type="ECO:0000313" key="3">
    <source>
        <dbReference type="Proteomes" id="UP000789508"/>
    </source>
</evidence>
<dbReference type="Gene3D" id="3.30.710.10">
    <property type="entry name" value="Potassium Channel Kv1.1, Chain A"/>
    <property type="match status" value="1"/>
</dbReference>
<dbReference type="AlphaFoldDB" id="A0A9N9CUW4"/>
<proteinExistence type="predicted"/>
<sequence length="340" mass="40022">MSKPQNFKTIFEFILNKKSLGTKTFYSPLLSAPSNIHWQLEFNPVGIQETRYCSIFLNAIPNKCEKQNKDTIWRNRENLKPSLSLKNYSNDYLYSTIVDRLYDNRKLIWGEPRFYANESLPETFVIGVEFNTDISEEKPVTDFIDPKKNHQLKNAWLSDLNNPNTSDVRFLVEDKEFYASSKILSAQSEYFQALFRDNWKDMTNRYAVFNCKIVDTHPKLFLQMLKYLYTGDVVYESPCFLENAIDLYGIADKYLLDELREQTMEHIVSSMTVENAAEILFGSAYKWPALKREVKKFVVNNFASIAETSNYEHIIKNRNNYPNFYEINTELLLNLHQRDI</sequence>
<feature type="domain" description="BTB" evidence="1">
    <location>
        <begin position="166"/>
        <end position="237"/>
    </location>
</feature>
<dbReference type="OrthoDB" id="6359816at2759"/>
<organism evidence="2 3">
    <name type="scientific">Ambispora leptoticha</name>
    <dbReference type="NCBI Taxonomy" id="144679"/>
    <lineage>
        <taxon>Eukaryota</taxon>
        <taxon>Fungi</taxon>
        <taxon>Fungi incertae sedis</taxon>
        <taxon>Mucoromycota</taxon>
        <taxon>Glomeromycotina</taxon>
        <taxon>Glomeromycetes</taxon>
        <taxon>Archaeosporales</taxon>
        <taxon>Ambisporaceae</taxon>
        <taxon>Ambispora</taxon>
    </lineage>
</organism>
<evidence type="ECO:0000259" key="1">
    <source>
        <dbReference type="PROSITE" id="PS50097"/>
    </source>
</evidence>
<dbReference type="Pfam" id="PF00651">
    <property type="entry name" value="BTB"/>
    <property type="match status" value="1"/>
</dbReference>
<dbReference type="PROSITE" id="PS50097">
    <property type="entry name" value="BTB"/>
    <property type="match status" value="1"/>
</dbReference>